<dbReference type="GO" id="GO:0005886">
    <property type="term" value="C:plasma membrane"/>
    <property type="evidence" value="ECO:0007669"/>
    <property type="project" value="TreeGrafter"/>
</dbReference>
<protein>
    <recommendedName>
        <fullName evidence="3">VPS9 domain-containing protein</fullName>
    </recommendedName>
</protein>
<dbReference type="PANTHER" id="PTHR24170">
    <property type="entry name" value="ANKYRIN REPEAT DOMAIN-CONTAINING PROTEIN 27"/>
    <property type="match status" value="1"/>
</dbReference>
<evidence type="ECO:0000256" key="2">
    <source>
        <dbReference type="SAM" id="MobiDB-lite"/>
    </source>
</evidence>
<organism evidence="4 5">
    <name type="scientific">Hyphopichia burtonii NRRL Y-1933</name>
    <dbReference type="NCBI Taxonomy" id="984485"/>
    <lineage>
        <taxon>Eukaryota</taxon>
        <taxon>Fungi</taxon>
        <taxon>Dikarya</taxon>
        <taxon>Ascomycota</taxon>
        <taxon>Saccharomycotina</taxon>
        <taxon>Pichiomycetes</taxon>
        <taxon>Debaryomycetaceae</taxon>
        <taxon>Hyphopichia</taxon>
    </lineage>
</organism>
<dbReference type="OrthoDB" id="7464126at2759"/>
<name>A0A1E4RKU7_9ASCO</name>
<dbReference type="GeneID" id="30993157"/>
<dbReference type="Gene3D" id="1.25.40.20">
    <property type="entry name" value="Ankyrin repeat-containing domain"/>
    <property type="match status" value="1"/>
</dbReference>
<dbReference type="InterPro" id="IPR037191">
    <property type="entry name" value="VPS9_dom_sf"/>
</dbReference>
<dbReference type="Pfam" id="PF02204">
    <property type="entry name" value="VPS9"/>
    <property type="match status" value="1"/>
</dbReference>
<accession>A0A1E4RKU7</accession>
<dbReference type="SUPFAM" id="SSF109993">
    <property type="entry name" value="VPS9 domain"/>
    <property type="match status" value="1"/>
</dbReference>
<dbReference type="GO" id="GO:0097422">
    <property type="term" value="C:tubular endosome"/>
    <property type="evidence" value="ECO:0007669"/>
    <property type="project" value="TreeGrafter"/>
</dbReference>
<dbReference type="InterPro" id="IPR036770">
    <property type="entry name" value="Ankyrin_rpt-contain_sf"/>
</dbReference>
<feature type="compositionally biased region" description="Polar residues" evidence="2">
    <location>
        <begin position="1096"/>
        <end position="1121"/>
    </location>
</feature>
<dbReference type="AlphaFoldDB" id="A0A1E4RKU7"/>
<dbReference type="Proteomes" id="UP000095085">
    <property type="component" value="Unassembled WGS sequence"/>
</dbReference>
<feature type="region of interest" description="Disordered" evidence="2">
    <location>
        <begin position="1091"/>
        <end position="1137"/>
    </location>
</feature>
<dbReference type="PROSITE" id="PS51205">
    <property type="entry name" value="VPS9"/>
    <property type="match status" value="1"/>
</dbReference>
<evidence type="ECO:0000313" key="5">
    <source>
        <dbReference type="Proteomes" id="UP000095085"/>
    </source>
</evidence>
<evidence type="ECO:0000256" key="1">
    <source>
        <dbReference type="ARBA" id="ARBA00007428"/>
    </source>
</evidence>
<keyword evidence="5" id="KW-1185">Reference proteome</keyword>
<dbReference type="EMBL" id="KV454540">
    <property type="protein sequence ID" value="ODV67705.1"/>
    <property type="molecule type" value="Genomic_DNA"/>
</dbReference>
<dbReference type="GO" id="GO:0030133">
    <property type="term" value="C:transport vesicle"/>
    <property type="evidence" value="ECO:0007669"/>
    <property type="project" value="TreeGrafter"/>
</dbReference>
<dbReference type="InterPro" id="IPR002110">
    <property type="entry name" value="Ankyrin_rpt"/>
</dbReference>
<dbReference type="GO" id="GO:0045022">
    <property type="term" value="P:early endosome to late endosome transport"/>
    <property type="evidence" value="ECO:0007669"/>
    <property type="project" value="TreeGrafter"/>
</dbReference>
<gene>
    <name evidence="4" type="ORF">HYPBUDRAFT_108010</name>
</gene>
<dbReference type="InterPro" id="IPR003123">
    <property type="entry name" value="VPS9"/>
</dbReference>
<dbReference type="Gene3D" id="1.20.1050.80">
    <property type="entry name" value="VPS9 domain"/>
    <property type="match status" value="1"/>
</dbReference>
<dbReference type="SMART" id="SM00248">
    <property type="entry name" value="ANK"/>
    <property type="match status" value="4"/>
</dbReference>
<evidence type="ECO:0000259" key="3">
    <source>
        <dbReference type="PROSITE" id="PS51205"/>
    </source>
</evidence>
<dbReference type="InterPro" id="IPR051248">
    <property type="entry name" value="UPF0507/Ank_repeat_27"/>
</dbReference>
<dbReference type="RefSeq" id="XP_020076772.1">
    <property type="nucleotide sequence ID" value="XM_020218607.1"/>
</dbReference>
<dbReference type="GO" id="GO:0005085">
    <property type="term" value="F:guanyl-nucleotide exchange factor activity"/>
    <property type="evidence" value="ECO:0007669"/>
    <property type="project" value="TreeGrafter"/>
</dbReference>
<dbReference type="GO" id="GO:0000149">
    <property type="term" value="F:SNARE binding"/>
    <property type="evidence" value="ECO:0007669"/>
    <property type="project" value="TreeGrafter"/>
</dbReference>
<dbReference type="PANTHER" id="PTHR24170:SF1">
    <property type="entry name" value="DOMAIN PROTEIN, PUTATIVE (AFU_ORTHOLOGUE AFUA_1G09870)-RELATED"/>
    <property type="match status" value="1"/>
</dbReference>
<comment type="similarity">
    <text evidence="1">Belongs to the UPF0507 family.</text>
</comment>
<dbReference type="GO" id="GO:0005769">
    <property type="term" value="C:early endosome"/>
    <property type="evidence" value="ECO:0007669"/>
    <property type="project" value="TreeGrafter"/>
</dbReference>
<dbReference type="SUPFAM" id="SSF48403">
    <property type="entry name" value="Ankyrin repeat"/>
    <property type="match status" value="1"/>
</dbReference>
<feature type="domain" description="VPS9" evidence="3">
    <location>
        <begin position="327"/>
        <end position="488"/>
    </location>
</feature>
<proteinExistence type="inferred from homology"/>
<sequence length="1237" mass="144075">MSTQPKPTTHLPLLLNPFLNAIFNNPQHGKPPFKQTIQELADNHNDYTILVPPANVLHEYLDPQSEHSSTKILLHEQCYHNEDFIRSHIIKTSTNYSSTIAPITRLNLIIYSTINGKQILVKNGMIFTGKGFKKSLKLRVLNINYFPSFCDYFPKGSQFMLVYVEDTLFGSFRPLSRFIYSLNKELPPIKSNPSHNTNTQNTSSVTFEELLRNFPLLSKAVSDKFYRLFHHNNHQFRILRTHTRKKLGSIKIEFQNMLDEAFKIVLDSVKADSVEGEQTYNLINHILSIYPGLDLNRIVHEYVELNLYDKLWSQLVFQFNYPNDDKLVHDKEAIYTLTTDKYKDLSCLSLNQLDLPIEKPWQINELYKRVCSAIGEFSKLSDAAIVNLNTKAKIIINSVNYLTKSDQRFNKEEKLNLSEDLLIDADTLIGLLIMVVVHSKVPYLEAHLYYIKNFNSINFENEGYFNYILSNIDAVIFHLSDADLTWNDLMGASQSNFEFWALIQKGDNDKLLEILKKVNDQYENSDLPNNHFLKSRNIDGESCLMLAVKTGNIEAFDLLMNFNTSWFSIDDILFDKNTTTEQTLLIVSLVEERHDIVSELVDLIIENTSYEEQYIYFNITDSYGRTAGHYLFHDYKLIDRIGHLIDWEWKDLNGHTPLFSACRCYDHSEYSSLIEKAFDCVYSKNKSSELIDFDIHKDKGGSTLLHVILRDLPNTKLLSESRNLINVNEPNIKQLTPLVFYVKYNRLENLNNLLNDDRLIFKFEDSINHYNVFDHLGFLSSKSLSTNGTFRKIEELIQEYFFINYYKNGTSGRIAATNAKYDPALKDWIIFFIYESIRSPKDIALVQSLSTLRKKTQIFKYENPMSSFDNEWFWLNFPQDKAVIPFFSKFKINRTIDHLNMLFINMNCCKSQSWNNFSDNLLAKKECLTFETMQNINKKNEMNRSKFGEVKLTRANITEIEVFLNFSLEDLKVFQTLISRLNKLFSVHGIKASDYRIVVDKMLSQMMASVIFPPRLFSSHRLDLQNEYRTEDSGYNTLVAYTMWLEISVTELMKNVKSVIEKIKYWKDIYENIRGLNNELLKYEKKVQKVHEAHEQNTSPSNDNASPTVTSTASRRSSGTLDMNPISPSDSEEDDDDEFSNVFSSILTFGNMIENKKSRYKKLLMLKSDEIKKIMKLNIDFKIEHESLAAEISQFVKFRSDFLTLGIKRFTKDTLVILKNRHYELCKLSKTVKSYHS</sequence>
<dbReference type="STRING" id="984485.A0A1E4RKU7"/>
<dbReference type="GO" id="GO:0005770">
    <property type="term" value="C:late endosome"/>
    <property type="evidence" value="ECO:0007669"/>
    <property type="project" value="TreeGrafter"/>
</dbReference>
<evidence type="ECO:0000313" key="4">
    <source>
        <dbReference type="EMBL" id="ODV67705.1"/>
    </source>
</evidence>
<reference evidence="5" key="1">
    <citation type="submission" date="2016-05" db="EMBL/GenBank/DDBJ databases">
        <title>Comparative genomics of biotechnologically important yeasts.</title>
        <authorList>
            <consortium name="DOE Joint Genome Institute"/>
            <person name="Riley R."/>
            <person name="Haridas S."/>
            <person name="Wolfe K.H."/>
            <person name="Lopes M.R."/>
            <person name="Hittinger C.T."/>
            <person name="Goker M."/>
            <person name="Salamov A."/>
            <person name="Wisecaver J."/>
            <person name="Long T.M."/>
            <person name="Aerts A.L."/>
            <person name="Barry K."/>
            <person name="Choi C."/>
            <person name="Clum A."/>
            <person name="Coughlan A.Y."/>
            <person name="Deshpande S."/>
            <person name="Douglass A.P."/>
            <person name="Hanson S.J."/>
            <person name="Klenk H.-P."/>
            <person name="Labutti K."/>
            <person name="Lapidus A."/>
            <person name="Lindquist E."/>
            <person name="Lipzen A."/>
            <person name="Meier-Kolthoff J.P."/>
            <person name="Ohm R.A."/>
            <person name="Otillar R.P."/>
            <person name="Pangilinan J."/>
            <person name="Peng Y."/>
            <person name="Rokas A."/>
            <person name="Rosa C.A."/>
            <person name="Scheuner C."/>
            <person name="Sibirny A.A."/>
            <person name="Slot J.C."/>
            <person name="Stielow J.B."/>
            <person name="Sun H."/>
            <person name="Kurtzman C.P."/>
            <person name="Blackwell M."/>
            <person name="Grigoriev I.V."/>
            <person name="Jeffries T.W."/>
        </authorList>
    </citation>
    <scope>NUCLEOTIDE SEQUENCE [LARGE SCALE GENOMIC DNA]</scope>
    <source>
        <strain evidence="5">NRRL Y-1933</strain>
    </source>
</reference>